<proteinExistence type="predicted"/>
<accession>A0ACC0WJ91</accession>
<name>A0ACC0WJ91_9STRA</name>
<dbReference type="Proteomes" id="UP001163321">
    <property type="component" value="Chromosome 13"/>
</dbReference>
<comment type="caution">
    <text evidence="1">The sequence shown here is derived from an EMBL/GenBank/DDBJ whole genome shotgun (WGS) entry which is preliminary data.</text>
</comment>
<keyword evidence="2" id="KW-1185">Reference proteome</keyword>
<sequence>MERSYLQLDPPICVKKESNDAIKSRIPTSTSKPASQLKQKNAASRSDDTKNVSKSVPSPTAWQPPESVGQAHSMHQNETQTNESARDKTVDQTLQVIVSQLETITRTLSRLDERIRRNENRICEMAQALKHQLQAQKQVTPTD</sequence>
<reference evidence="1 2" key="1">
    <citation type="journal article" date="2022" name="bioRxiv">
        <title>The genome of the oomycete Peronosclerospora sorghi, a cosmopolitan pathogen of maize and sorghum, is inflated with dispersed pseudogenes.</title>
        <authorList>
            <person name="Fletcher K."/>
            <person name="Martin F."/>
            <person name="Isakeit T."/>
            <person name="Cavanaugh K."/>
            <person name="Magill C."/>
            <person name="Michelmore R."/>
        </authorList>
    </citation>
    <scope>NUCLEOTIDE SEQUENCE [LARGE SCALE GENOMIC DNA]</scope>
    <source>
        <strain evidence="1">P6</strain>
    </source>
</reference>
<protein>
    <submittedName>
        <fullName evidence="1">Uncharacterized protein</fullName>
    </submittedName>
</protein>
<gene>
    <name evidence="1" type="ORF">PsorP6_013044</name>
</gene>
<organism evidence="1 2">
    <name type="scientific">Peronosclerospora sorghi</name>
    <dbReference type="NCBI Taxonomy" id="230839"/>
    <lineage>
        <taxon>Eukaryota</taxon>
        <taxon>Sar</taxon>
        <taxon>Stramenopiles</taxon>
        <taxon>Oomycota</taxon>
        <taxon>Peronosporomycetes</taxon>
        <taxon>Peronosporales</taxon>
        <taxon>Peronosporaceae</taxon>
        <taxon>Peronosclerospora</taxon>
    </lineage>
</organism>
<evidence type="ECO:0000313" key="2">
    <source>
        <dbReference type="Proteomes" id="UP001163321"/>
    </source>
</evidence>
<evidence type="ECO:0000313" key="1">
    <source>
        <dbReference type="EMBL" id="KAI9918091.1"/>
    </source>
</evidence>
<dbReference type="EMBL" id="CM047592">
    <property type="protein sequence ID" value="KAI9918091.1"/>
    <property type="molecule type" value="Genomic_DNA"/>
</dbReference>